<proteinExistence type="predicted"/>
<comment type="caution">
    <text evidence="2">The sequence shown here is derived from an EMBL/GenBank/DDBJ whole genome shotgun (WGS) entry which is preliminary data.</text>
</comment>
<dbReference type="SUPFAM" id="SSF47413">
    <property type="entry name" value="lambda repressor-like DNA-binding domains"/>
    <property type="match status" value="1"/>
</dbReference>
<organism evidence="2 3">
    <name type="scientific">Phytohabitans aurantiacus</name>
    <dbReference type="NCBI Taxonomy" id="3016789"/>
    <lineage>
        <taxon>Bacteria</taxon>
        <taxon>Bacillati</taxon>
        <taxon>Actinomycetota</taxon>
        <taxon>Actinomycetes</taxon>
        <taxon>Micromonosporales</taxon>
        <taxon>Micromonosporaceae</taxon>
    </lineage>
</organism>
<dbReference type="CDD" id="cd00093">
    <property type="entry name" value="HTH_XRE"/>
    <property type="match status" value="1"/>
</dbReference>
<dbReference type="SMART" id="SM00530">
    <property type="entry name" value="HTH_XRE"/>
    <property type="match status" value="1"/>
</dbReference>
<evidence type="ECO:0000313" key="2">
    <source>
        <dbReference type="EMBL" id="GLH98825.1"/>
    </source>
</evidence>
<sequence>MPTRPRPPSGLSQGRPFAEVLRERRMSKGWTQADLIREMQRVARRQGTSLPTAKSLKAMISRWEQGRHKPDRHNRAILCAVLGLDEKTLTVKER</sequence>
<feature type="domain" description="HTH cro/C1-type" evidence="1">
    <location>
        <begin position="57"/>
        <end position="89"/>
    </location>
</feature>
<dbReference type="EMBL" id="BSDI01000019">
    <property type="protein sequence ID" value="GLH98825.1"/>
    <property type="molecule type" value="Genomic_DNA"/>
</dbReference>
<dbReference type="PROSITE" id="PS50943">
    <property type="entry name" value="HTH_CROC1"/>
    <property type="match status" value="1"/>
</dbReference>
<evidence type="ECO:0000313" key="3">
    <source>
        <dbReference type="Proteomes" id="UP001144280"/>
    </source>
</evidence>
<keyword evidence="3" id="KW-1185">Reference proteome</keyword>
<dbReference type="Proteomes" id="UP001144280">
    <property type="component" value="Unassembled WGS sequence"/>
</dbReference>
<protein>
    <recommendedName>
        <fullName evidence="1">HTH cro/C1-type domain-containing protein</fullName>
    </recommendedName>
</protein>
<gene>
    <name evidence="2" type="ORF">Pa4123_41000</name>
</gene>
<evidence type="ECO:0000259" key="1">
    <source>
        <dbReference type="PROSITE" id="PS50943"/>
    </source>
</evidence>
<accession>A0ABQ5QX09</accession>
<name>A0ABQ5QX09_9ACTN</name>
<reference evidence="2" key="1">
    <citation type="submission" date="2022-12" db="EMBL/GenBank/DDBJ databases">
        <title>New Phytohabitans aurantiacus sp. RD004123 nov., an actinomycete isolated from soil.</title>
        <authorList>
            <person name="Triningsih D.W."/>
            <person name="Harunari E."/>
            <person name="Igarashi Y."/>
        </authorList>
    </citation>
    <scope>NUCLEOTIDE SEQUENCE</scope>
    <source>
        <strain evidence="2">RD004123</strain>
    </source>
</reference>
<dbReference type="Gene3D" id="1.10.260.40">
    <property type="entry name" value="lambda repressor-like DNA-binding domains"/>
    <property type="match status" value="1"/>
</dbReference>
<dbReference type="InterPro" id="IPR001387">
    <property type="entry name" value="Cro/C1-type_HTH"/>
</dbReference>
<dbReference type="InterPro" id="IPR010982">
    <property type="entry name" value="Lambda_DNA-bd_dom_sf"/>
</dbReference>